<dbReference type="Proteomes" id="UP000308197">
    <property type="component" value="Unassembled WGS sequence"/>
</dbReference>
<proteinExistence type="predicted"/>
<feature type="non-terminal residue" evidence="3">
    <location>
        <position position="519"/>
    </location>
</feature>
<name>A0A5C3PBR4_9APHY</name>
<evidence type="ECO:0000256" key="1">
    <source>
        <dbReference type="SAM" id="Coils"/>
    </source>
</evidence>
<feature type="region of interest" description="Disordered" evidence="2">
    <location>
        <begin position="11"/>
        <end position="33"/>
    </location>
</feature>
<protein>
    <submittedName>
        <fullName evidence="3">Uncharacterized protein</fullName>
    </submittedName>
</protein>
<dbReference type="AlphaFoldDB" id="A0A5C3PBR4"/>
<evidence type="ECO:0000313" key="3">
    <source>
        <dbReference type="EMBL" id="TFK86681.1"/>
    </source>
</evidence>
<accession>A0A5C3PBR4</accession>
<feature type="compositionally biased region" description="Low complexity" evidence="2">
    <location>
        <begin position="484"/>
        <end position="493"/>
    </location>
</feature>
<evidence type="ECO:0000256" key="2">
    <source>
        <dbReference type="SAM" id="MobiDB-lite"/>
    </source>
</evidence>
<dbReference type="InParanoid" id="A0A5C3PBR4"/>
<organism evidence="3 4">
    <name type="scientific">Polyporus arcularius HHB13444</name>
    <dbReference type="NCBI Taxonomy" id="1314778"/>
    <lineage>
        <taxon>Eukaryota</taxon>
        <taxon>Fungi</taxon>
        <taxon>Dikarya</taxon>
        <taxon>Basidiomycota</taxon>
        <taxon>Agaricomycotina</taxon>
        <taxon>Agaricomycetes</taxon>
        <taxon>Polyporales</taxon>
        <taxon>Polyporaceae</taxon>
        <taxon>Polyporus</taxon>
    </lineage>
</organism>
<feature type="coiled-coil region" evidence="1">
    <location>
        <begin position="422"/>
        <end position="456"/>
    </location>
</feature>
<evidence type="ECO:0000313" key="4">
    <source>
        <dbReference type="Proteomes" id="UP000308197"/>
    </source>
</evidence>
<dbReference type="EMBL" id="ML211188">
    <property type="protein sequence ID" value="TFK86681.1"/>
    <property type="molecule type" value="Genomic_DNA"/>
</dbReference>
<keyword evidence="1" id="KW-0175">Coiled coil</keyword>
<keyword evidence="4" id="KW-1185">Reference proteome</keyword>
<feature type="region of interest" description="Disordered" evidence="2">
    <location>
        <begin position="464"/>
        <end position="519"/>
    </location>
</feature>
<sequence>MPISLPIAPKEPDLFDIDNRASSPVEDDEESLGNHEGLELTVYGLDRKTTQSAVEHLQKLIREVQKNTERTPEVDNIFKAIRVQQASSRTPLDYAYIYLDAGVIAQPRADILQALRKTLIKDNPTIRVLWRTHSGPDKTRRLTFPMDSQKQAHEMAPKLQEWMEKKKYPVLMKYVSRPNGTWRITIDLIEPDHVDAVFSSPPVIGGKTFYPTRPRYIIPTYGYQVGVLGCRDWHSAQRVLDKWIKELCPRSDGLNPVYHSQMELGGDVYTAVLRDWASTVKVAQGKDDLRAFLAKDALCEHITSPHPGLLYGLNSSGLFLKQGASERPSSEMLQLRHEVDAIRQQGIEGLQTVFAAQAQTRQEIATLGNQLNTSLTAIGNLAAQHNLSSRTLQLDMLISELRQERSSKETMLCLPGIAPDIRANYLRRIQECEHELVDLRQQRDELRDQQNALTFNTSAPLAIVGAPPGIPAPTQPRAQQTGVATTSHAANNTPPAPTPAPAPDQEQQDGQKEMEITNV</sequence>
<gene>
    <name evidence="3" type="ORF">K466DRAFT_587024</name>
</gene>
<reference evidence="3 4" key="1">
    <citation type="journal article" date="2019" name="Nat. Ecol. Evol.">
        <title>Megaphylogeny resolves global patterns of mushroom evolution.</title>
        <authorList>
            <person name="Varga T."/>
            <person name="Krizsan K."/>
            <person name="Foldi C."/>
            <person name="Dima B."/>
            <person name="Sanchez-Garcia M."/>
            <person name="Sanchez-Ramirez S."/>
            <person name="Szollosi G.J."/>
            <person name="Szarkandi J.G."/>
            <person name="Papp V."/>
            <person name="Albert L."/>
            <person name="Andreopoulos W."/>
            <person name="Angelini C."/>
            <person name="Antonin V."/>
            <person name="Barry K.W."/>
            <person name="Bougher N.L."/>
            <person name="Buchanan P."/>
            <person name="Buyck B."/>
            <person name="Bense V."/>
            <person name="Catcheside P."/>
            <person name="Chovatia M."/>
            <person name="Cooper J."/>
            <person name="Damon W."/>
            <person name="Desjardin D."/>
            <person name="Finy P."/>
            <person name="Geml J."/>
            <person name="Haridas S."/>
            <person name="Hughes K."/>
            <person name="Justo A."/>
            <person name="Karasinski D."/>
            <person name="Kautmanova I."/>
            <person name="Kiss B."/>
            <person name="Kocsube S."/>
            <person name="Kotiranta H."/>
            <person name="LaButti K.M."/>
            <person name="Lechner B.E."/>
            <person name="Liimatainen K."/>
            <person name="Lipzen A."/>
            <person name="Lukacs Z."/>
            <person name="Mihaltcheva S."/>
            <person name="Morgado L.N."/>
            <person name="Niskanen T."/>
            <person name="Noordeloos M.E."/>
            <person name="Ohm R.A."/>
            <person name="Ortiz-Santana B."/>
            <person name="Ovrebo C."/>
            <person name="Racz N."/>
            <person name="Riley R."/>
            <person name="Savchenko A."/>
            <person name="Shiryaev A."/>
            <person name="Soop K."/>
            <person name="Spirin V."/>
            <person name="Szebenyi C."/>
            <person name="Tomsovsky M."/>
            <person name="Tulloss R.E."/>
            <person name="Uehling J."/>
            <person name="Grigoriev I.V."/>
            <person name="Vagvolgyi C."/>
            <person name="Papp T."/>
            <person name="Martin F.M."/>
            <person name="Miettinen O."/>
            <person name="Hibbett D.S."/>
            <person name="Nagy L.G."/>
        </authorList>
    </citation>
    <scope>NUCLEOTIDE SEQUENCE [LARGE SCALE GENOMIC DNA]</scope>
    <source>
        <strain evidence="3 4">HHB13444</strain>
    </source>
</reference>
<feature type="compositionally biased region" description="Basic and acidic residues" evidence="2">
    <location>
        <begin position="509"/>
        <end position="519"/>
    </location>
</feature>